<dbReference type="AlphaFoldDB" id="A0AAD4F6L3"/>
<dbReference type="GO" id="GO:0005576">
    <property type="term" value="C:extracellular region"/>
    <property type="evidence" value="ECO:0007669"/>
    <property type="project" value="InterPro"/>
</dbReference>
<dbReference type="Pfam" id="PF00775">
    <property type="entry name" value="Dioxygenase_C"/>
    <property type="match status" value="1"/>
</dbReference>
<feature type="domain" description="CBM1" evidence="6">
    <location>
        <begin position="385"/>
        <end position="419"/>
    </location>
</feature>
<dbReference type="SUPFAM" id="SSF49482">
    <property type="entry name" value="Aromatic compound dioxygenase"/>
    <property type="match status" value="1"/>
</dbReference>
<keyword evidence="3" id="KW-0624">Polysaccharide degradation</keyword>
<dbReference type="CDD" id="cd03457">
    <property type="entry name" value="intradiol_dioxygenase_like"/>
    <property type="match status" value="1"/>
</dbReference>
<protein>
    <recommendedName>
        <fullName evidence="6">CBM1 domain-containing protein</fullName>
    </recommendedName>
</protein>
<name>A0AAD4F6L3_9PEZI</name>
<dbReference type="PROSITE" id="PS51164">
    <property type="entry name" value="CBM1_2"/>
    <property type="match status" value="1"/>
</dbReference>
<dbReference type="SUPFAM" id="SSF57180">
    <property type="entry name" value="Cellulose-binding domain"/>
    <property type="match status" value="1"/>
</dbReference>
<evidence type="ECO:0000259" key="6">
    <source>
        <dbReference type="PROSITE" id="PS51164"/>
    </source>
</evidence>
<feature type="compositionally biased region" description="Low complexity" evidence="4">
    <location>
        <begin position="339"/>
        <end position="368"/>
    </location>
</feature>
<keyword evidence="8" id="KW-1185">Reference proteome</keyword>
<dbReference type="GO" id="GO:0000272">
    <property type="term" value="P:polysaccharide catabolic process"/>
    <property type="evidence" value="ECO:0007669"/>
    <property type="project" value="UniProtKB-KW"/>
</dbReference>
<dbReference type="Proteomes" id="UP001197093">
    <property type="component" value="Unassembled WGS sequence"/>
</dbReference>
<dbReference type="InterPro" id="IPR035971">
    <property type="entry name" value="CBD_sf"/>
</dbReference>
<dbReference type="PANTHER" id="PTHR34315:SF1">
    <property type="entry name" value="INTRADIOL RING-CLEAVAGE DIOXYGENASES DOMAIN-CONTAINING PROTEIN-RELATED"/>
    <property type="match status" value="1"/>
</dbReference>
<dbReference type="GO" id="GO:0008199">
    <property type="term" value="F:ferric iron binding"/>
    <property type="evidence" value="ECO:0007669"/>
    <property type="project" value="InterPro"/>
</dbReference>
<reference evidence="7" key="1">
    <citation type="submission" date="2023-02" db="EMBL/GenBank/DDBJ databases">
        <authorList>
            <person name="Palmer J.M."/>
        </authorList>
    </citation>
    <scope>NUCLEOTIDE SEQUENCE</scope>
    <source>
        <strain evidence="7">FW57</strain>
    </source>
</reference>
<dbReference type="PANTHER" id="PTHR34315">
    <property type="match status" value="1"/>
</dbReference>
<dbReference type="InterPro" id="IPR000627">
    <property type="entry name" value="Intradiol_dOase_C"/>
</dbReference>
<evidence type="ECO:0000256" key="2">
    <source>
        <dbReference type="ARBA" id="ARBA00023277"/>
    </source>
</evidence>
<dbReference type="EMBL" id="JAHCVI010000001">
    <property type="protein sequence ID" value="KAG7293946.1"/>
    <property type="molecule type" value="Genomic_DNA"/>
</dbReference>
<dbReference type="GO" id="GO:0016702">
    <property type="term" value="F:oxidoreductase activity, acting on single donors with incorporation of molecular oxygen, incorporation of two atoms of oxygen"/>
    <property type="evidence" value="ECO:0007669"/>
    <property type="project" value="InterPro"/>
</dbReference>
<keyword evidence="1 5" id="KW-0732">Signal</keyword>
<dbReference type="Gene3D" id="2.60.130.10">
    <property type="entry name" value="Aromatic compound dioxygenase"/>
    <property type="match status" value="1"/>
</dbReference>
<dbReference type="InterPro" id="IPR015889">
    <property type="entry name" value="Intradiol_dOase_core"/>
</dbReference>
<feature type="signal peptide" evidence="5">
    <location>
        <begin position="1"/>
        <end position="20"/>
    </location>
</feature>
<keyword evidence="2" id="KW-0119">Carbohydrate metabolism</keyword>
<dbReference type="SMART" id="SM00236">
    <property type="entry name" value="fCBD"/>
    <property type="match status" value="1"/>
</dbReference>
<comment type="caution">
    <text evidence="7">The sequence shown here is derived from an EMBL/GenBank/DDBJ whole genome shotgun (WGS) entry which is preliminary data.</text>
</comment>
<proteinExistence type="predicted"/>
<sequence>MLLTNVVGTGLALLAGFVAAHPGHDVTQEAAERREYLQSVKRTSLAHCAEELKAQGIHARNIARRQAIVENARQKRGIEKRSFNSVLATDHNKSGLGYSRNTDATTLFAGYKSCLLTPEVTQGPYYVAGEYVRENVVESQAGVSLLLDYQVIDVATCKPVPNVYVEIWHCNATGVYGGVVANGNGNSADSSNLKNTWLRGIQPTDTDGVAQFESVFPGHYTGRTTHIHVMVHTKATVLPNNTLGFNNYASHVGQTFFDQSLITAVEKVSPYSTNRQQLTTNAADMIMSQEAATEGVDPVMEYTLLGNTVADGLYAWIAFGIDTTRSQAIKPAVYLYGGSSSSSTSTKTTSTSTSSVRTTTTTTTKTSSVATTTTTAAGACQTVAGGAALWAQCGGIGYTGATACANGKCTSYNSYYSQV</sequence>
<organism evidence="7 8">
    <name type="scientific">Staphylotrichum longicolle</name>
    <dbReference type="NCBI Taxonomy" id="669026"/>
    <lineage>
        <taxon>Eukaryota</taxon>
        <taxon>Fungi</taxon>
        <taxon>Dikarya</taxon>
        <taxon>Ascomycota</taxon>
        <taxon>Pezizomycotina</taxon>
        <taxon>Sordariomycetes</taxon>
        <taxon>Sordariomycetidae</taxon>
        <taxon>Sordariales</taxon>
        <taxon>Chaetomiaceae</taxon>
        <taxon>Staphylotrichum</taxon>
    </lineage>
</organism>
<dbReference type="Pfam" id="PF00734">
    <property type="entry name" value="CBM_1"/>
    <property type="match status" value="1"/>
</dbReference>
<evidence type="ECO:0000256" key="5">
    <source>
        <dbReference type="SAM" id="SignalP"/>
    </source>
</evidence>
<accession>A0AAD4F6L3</accession>
<evidence type="ECO:0000256" key="3">
    <source>
        <dbReference type="ARBA" id="ARBA00023326"/>
    </source>
</evidence>
<feature type="region of interest" description="Disordered" evidence="4">
    <location>
        <begin position="337"/>
        <end position="368"/>
    </location>
</feature>
<dbReference type="InterPro" id="IPR000254">
    <property type="entry name" value="CBD"/>
</dbReference>
<gene>
    <name evidence="7" type="ORF">NEMBOFW57_004007</name>
</gene>
<evidence type="ECO:0000313" key="7">
    <source>
        <dbReference type="EMBL" id="KAG7293946.1"/>
    </source>
</evidence>
<evidence type="ECO:0000256" key="4">
    <source>
        <dbReference type="SAM" id="MobiDB-lite"/>
    </source>
</evidence>
<feature type="chain" id="PRO_5042140466" description="CBM1 domain-containing protein" evidence="5">
    <location>
        <begin position="21"/>
        <end position="419"/>
    </location>
</feature>
<dbReference type="GO" id="GO:0030248">
    <property type="term" value="F:cellulose binding"/>
    <property type="evidence" value="ECO:0007669"/>
    <property type="project" value="InterPro"/>
</dbReference>
<evidence type="ECO:0000313" key="8">
    <source>
        <dbReference type="Proteomes" id="UP001197093"/>
    </source>
</evidence>
<evidence type="ECO:0000256" key="1">
    <source>
        <dbReference type="ARBA" id="ARBA00022729"/>
    </source>
</evidence>